<feature type="domain" description="PKD/REJ-like" evidence="6">
    <location>
        <begin position="246"/>
        <end position="520"/>
    </location>
</feature>
<dbReference type="PANTHER" id="PTHR46730">
    <property type="entry name" value="POLYCYSTIN-1"/>
    <property type="match status" value="1"/>
</dbReference>
<accession>A0AAW0WZP4</accession>
<dbReference type="EMBL" id="JARKIK010000056">
    <property type="protein sequence ID" value="KAK8732743.1"/>
    <property type="molecule type" value="Genomic_DNA"/>
</dbReference>
<name>A0AAW0WZP4_CHEQU</name>
<evidence type="ECO:0000256" key="3">
    <source>
        <dbReference type="ARBA" id="ARBA00022737"/>
    </source>
</evidence>
<gene>
    <name evidence="7" type="ORF">OTU49_006901</name>
</gene>
<keyword evidence="5" id="KW-0472">Membrane</keyword>
<dbReference type="Proteomes" id="UP001445076">
    <property type="component" value="Unassembled WGS sequence"/>
</dbReference>
<feature type="non-terminal residue" evidence="7">
    <location>
        <position position="1"/>
    </location>
</feature>
<protein>
    <recommendedName>
        <fullName evidence="6">PKD/REJ-like domain-containing protein</fullName>
    </recommendedName>
</protein>
<dbReference type="PANTHER" id="PTHR46730:SF1">
    <property type="entry name" value="PLAT DOMAIN-CONTAINING PROTEIN"/>
    <property type="match status" value="1"/>
</dbReference>
<evidence type="ECO:0000256" key="1">
    <source>
        <dbReference type="ARBA" id="ARBA00004370"/>
    </source>
</evidence>
<sequence length="525" mass="58042">LANVTFATRILLNGVVSPGFGDDQNVFMYNTSIYLLPSALKGLPSVLKWRVLLYSSNKVLNTTATANDSLSCMFSQGGDYDLVVEGYNTVQGWVSSNNVTITVVMDLSGFELSDDGRIIGPNVVKVVNASFTVLPPMSCIVIDYGDNSTEESFGYKDMCVNKFNNTIYIGPSSNPLLVNHTYTAEGIYQVRGLAVDLRYSFNAELQVVIANLPCNMPDVQIVNKAPLFTQPETNWKSMPFVKSTKAKIECNKTVPVSRWWSILQVNSTTGEPQMDVVVENILSSWNYSQLQIPPLFLDLGVYQLSYWIRLNASKVFPLQRADYTYLKITPSPLRAVIMDGSVFSVSRGYGQSLVLSPQELSVDPDNPSDQNFTVTWWCRQISPIMESYQVNSTTGMTLVYNLQTVPAPRAAQNLTKRGCFGMGAGTLKYSYGDMNLNTSSFYLHDATYEIMVWVVKDTRAANASVQVGVTLQIPPSIVIQCVDVSICYPYNGGILVNPSSRMALVGTCVSQCGKTLALQWTYMDM</sequence>
<reference evidence="7 8" key="1">
    <citation type="journal article" date="2024" name="BMC Genomics">
        <title>Genome assembly of redclaw crayfish (Cherax quadricarinatus) provides insights into its immune adaptation and hypoxia tolerance.</title>
        <authorList>
            <person name="Liu Z."/>
            <person name="Zheng J."/>
            <person name="Li H."/>
            <person name="Fang K."/>
            <person name="Wang S."/>
            <person name="He J."/>
            <person name="Zhou D."/>
            <person name="Weng S."/>
            <person name="Chi M."/>
            <person name="Gu Z."/>
            <person name="He J."/>
            <person name="Li F."/>
            <person name="Wang M."/>
        </authorList>
    </citation>
    <scope>NUCLEOTIDE SEQUENCE [LARGE SCALE GENOMIC DNA]</scope>
    <source>
        <strain evidence="7">ZL_2023a</strain>
    </source>
</reference>
<evidence type="ECO:0000256" key="4">
    <source>
        <dbReference type="ARBA" id="ARBA00022989"/>
    </source>
</evidence>
<comment type="caution">
    <text evidence="7">The sequence shown here is derived from an EMBL/GenBank/DDBJ whole genome shotgun (WGS) entry which is preliminary data.</text>
</comment>
<dbReference type="GO" id="GO:0006816">
    <property type="term" value="P:calcium ion transport"/>
    <property type="evidence" value="ECO:0007669"/>
    <property type="project" value="TreeGrafter"/>
</dbReference>
<keyword evidence="2" id="KW-0812">Transmembrane</keyword>
<dbReference type="Pfam" id="PF02010">
    <property type="entry name" value="REJ"/>
    <property type="match status" value="1"/>
</dbReference>
<comment type="subcellular location">
    <subcellularLocation>
        <location evidence="1">Membrane</location>
    </subcellularLocation>
</comment>
<keyword evidence="3" id="KW-0677">Repeat</keyword>
<keyword evidence="4" id="KW-1133">Transmembrane helix</keyword>
<evidence type="ECO:0000256" key="2">
    <source>
        <dbReference type="ARBA" id="ARBA00022692"/>
    </source>
</evidence>
<proteinExistence type="predicted"/>
<dbReference type="GO" id="GO:0005886">
    <property type="term" value="C:plasma membrane"/>
    <property type="evidence" value="ECO:0007669"/>
    <property type="project" value="TreeGrafter"/>
</dbReference>
<dbReference type="AlphaFoldDB" id="A0AAW0WZP4"/>
<keyword evidence="8" id="KW-1185">Reference proteome</keyword>
<organism evidence="7 8">
    <name type="scientific">Cherax quadricarinatus</name>
    <name type="common">Australian red claw crayfish</name>
    <dbReference type="NCBI Taxonomy" id="27406"/>
    <lineage>
        <taxon>Eukaryota</taxon>
        <taxon>Metazoa</taxon>
        <taxon>Ecdysozoa</taxon>
        <taxon>Arthropoda</taxon>
        <taxon>Crustacea</taxon>
        <taxon>Multicrustacea</taxon>
        <taxon>Malacostraca</taxon>
        <taxon>Eumalacostraca</taxon>
        <taxon>Eucarida</taxon>
        <taxon>Decapoda</taxon>
        <taxon>Pleocyemata</taxon>
        <taxon>Astacidea</taxon>
        <taxon>Parastacoidea</taxon>
        <taxon>Parastacidae</taxon>
        <taxon>Cherax</taxon>
    </lineage>
</organism>
<dbReference type="GO" id="GO:0005261">
    <property type="term" value="F:monoatomic cation channel activity"/>
    <property type="evidence" value="ECO:0007669"/>
    <property type="project" value="TreeGrafter"/>
</dbReference>
<evidence type="ECO:0000256" key="5">
    <source>
        <dbReference type="ARBA" id="ARBA00023136"/>
    </source>
</evidence>
<evidence type="ECO:0000313" key="7">
    <source>
        <dbReference type="EMBL" id="KAK8732743.1"/>
    </source>
</evidence>
<dbReference type="InterPro" id="IPR002859">
    <property type="entry name" value="PKD/REJ-like"/>
</dbReference>
<evidence type="ECO:0000313" key="8">
    <source>
        <dbReference type="Proteomes" id="UP001445076"/>
    </source>
</evidence>
<evidence type="ECO:0000259" key="6">
    <source>
        <dbReference type="Pfam" id="PF02010"/>
    </source>
</evidence>